<dbReference type="AlphaFoldDB" id="A0A2C5ZC03"/>
<evidence type="ECO:0000256" key="1">
    <source>
        <dbReference type="SAM" id="MobiDB-lite"/>
    </source>
</evidence>
<feature type="chain" id="PRO_5013107028" evidence="2">
    <location>
        <begin position="17"/>
        <end position="121"/>
    </location>
</feature>
<gene>
    <name evidence="3" type="ORF">CDD80_782</name>
</gene>
<proteinExistence type="predicted"/>
<evidence type="ECO:0000313" key="3">
    <source>
        <dbReference type="EMBL" id="PHH77252.1"/>
    </source>
</evidence>
<sequence>MKAALVIMAACAAASPLPPKIGQGSPTAGACAISDEKTTTTAGCSERTFQPPRYIRKTAAKTPAPSQKPAPVSRPNQNAPVQGDRLFGLNPAAAGGFYTDFGARRILEAERRNSRFFGFLR</sequence>
<feature type="signal peptide" evidence="2">
    <location>
        <begin position="1"/>
        <end position="16"/>
    </location>
</feature>
<feature type="region of interest" description="Disordered" evidence="1">
    <location>
        <begin position="18"/>
        <end position="85"/>
    </location>
</feature>
<name>A0A2C5ZC03_9HYPO</name>
<keyword evidence="2" id="KW-0732">Signal</keyword>
<evidence type="ECO:0000256" key="2">
    <source>
        <dbReference type="SAM" id="SignalP"/>
    </source>
</evidence>
<keyword evidence="4" id="KW-1185">Reference proteome</keyword>
<comment type="caution">
    <text evidence="3">The sequence shown here is derived from an EMBL/GenBank/DDBJ whole genome shotgun (WGS) entry which is preliminary data.</text>
</comment>
<protein>
    <submittedName>
        <fullName evidence="3">Uncharacterized protein</fullName>
    </submittedName>
</protein>
<evidence type="ECO:0000313" key="4">
    <source>
        <dbReference type="Proteomes" id="UP000226431"/>
    </source>
</evidence>
<dbReference type="EMBL" id="NJES01000127">
    <property type="protein sequence ID" value="PHH77252.1"/>
    <property type="molecule type" value="Genomic_DNA"/>
</dbReference>
<dbReference type="PROSITE" id="PS51257">
    <property type="entry name" value="PROKAR_LIPOPROTEIN"/>
    <property type="match status" value="1"/>
</dbReference>
<organism evidence="3 4">
    <name type="scientific">Ophiocordyceps camponoti-rufipedis</name>
    <dbReference type="NCBI Taxonomy" id="2004952"/>
    <lineage>
        <taxon>Eukaryota</taxon>
        <taxon>Fungi</taxon>
        <taxon>Dikarya</taxon>
        <taxon>Ascomycota</taxon>
        <taxon>Pezizomycotina</taxon>
        <taxon>Sordariomycetes</taxon>
        <taxon>Hypocreomycetidae</taxon>
        <taxon>Hypocreales</taxon>
        <taxon>Ophiocordycipitaceae</taxon>
        <taxon>Ophiocordyceps</taxon>
    </lineage>
</organism>
<reference evidence="3 4" key="1">
    <citation type="submission" date="2017-06" db="EMBL/GenBank/DDBJ databases">
        <title>Ant-infecting Ophiocordyceps genomes reveal a high diversity of potential behavioral manipulation genes and a possible major role for enterotoxins.</title>
        <authorList>
            <person name="De Bekker C."/>
            <person name="Evans H.C."/>
            <person name="Brachmann A."/>
            <person name="Hughes D.P."/>
        </authorList>
    </citation>
    <scope>NUCLEOTIDE SEQUENCE [LARGE SCALE GENOMIC DNA]</scope>
    <source>
        <strain evidence="3 4">Map16</strain>
    </source>
</reference>
<accession>A0A2C5ZC03</accession>
<dbReference type="Proteomes" id="UP000226431">
    <property type="component" value="Unassembled WGS sequence"/>
</dbReference>